<reference evidence="2" key="1">
    <citation type="journal article" date="2019" name="Int. J. Syst. Evol. Microbiol.">
        <title>The Global Catalogue of Microorganisms (GCM) 10K type strain sequencing project: providing services to taxonomists for standard genome sequencing and annotation.</title>
        <authorList>
            <consortium name="The Broad Institute Genomics Platform"/>
            <consortium name="The Broad Institute Genome Sequencing Center for Infectious Disease"/>
            <person name="Wu L."/>
            <person name="Ma J."/>
        </authorList>
    </citation>
    <scope>NUCLEOTIDE SEQUENCE [LARGE SCALE GENOMIC DNA]</scope>
    <source>
        <strain evidence="2">NBRC 101365</strain>
    </source>
</reference>
<evidence type="ECO:0000313" key="1">
    <source>
        <dbReference type="EMBL" id="GLS20031.1"/>
    </source>
</evidence>
<keyword evidence="2" id="KW-1185">Reference proteome</keyword>
<dbReference type="EMBL" id="BSPC01000026">
    <property type="protein sequence ID" value="GLS20031.1"/>
    <property type="molecule type" value="Genomic_DNA"/>
</dbReference>
<dbReference type="Proteomes" id="UP001156882">
    <property type="component" value="Unassembled WGS sequence"/>
</dbReference>
<evidence type="ECO:0008006" key="3">
    <source>
        <dbReference type="Google" id="ProtNLM"/>
    </source>
</evidence>
<dbReference type="RefSeq" id="WP_284313111.1">
    <property type="nucleotide sequence ID" value="NZ_BSPC01000026.1"/>
</dbReference>
<name>A0ABQ6CP92_9HYPH</name>
<evidence type="ECO:0000313" key="2">
    <source>
        <dbReference type="Proteomes" id="UP001156882"/>
    </source>
</evidence>
<dbReference type="PROSITE" id="PS51257">
    <property type="entry name" value="PROKAR_LIPOPROTEIN"/>
    <property type="match status" value="1"/>
</dbReference>
<gene>
    <name evidence="1" type="ORF">GCM10007874_30480</name>
</gene>
<comment type="caution">
    <text evidence="1">The sequence shown here is derived from an EMBL/GenBank/DDBJ whole genome shotgun (WGS) entry which is preliminary data.</text>
</comment>
<accession>A0ABQ6CP92</accession>
<proteinExistence type="predicted"/>
<protein>
    <recommendedName>
        <fullName evidence="3">Lipoprotein</fullName>
    </recommendedName>
</protein>
<organism evidence="1 2">
    <name type="scientific">Labrys miyagiensis</name>
    <dbReference type="NCBI Taxonomy" id="346912"/>
    <lineage>
        <taxon>Bacteria</taxon>
        <taxon>Pseudomonadati</taxon>
        <taxon>Pseudomonadota</taxon>
        <taxon>Alphaproteobacteria</taxon>
        <taxon>Hyphomicrobiales</taxon>
        <taxon>Xanthobacteraceae</taxon>
        <taxon>Labrys</taxon>
    </lineage>
</organism>
<dbReference type="Gene3D" id="2.60.40.3440">
    <property type="match status" value="1"/>
</dbReference>
<sequence length="158" mass="17399">MNFVYKIVTMGALALGVASCETTGTTYGPLQQLPNGSFILTTDFKADADRTNKVIFIEDMKPDCTFRDYPPVTVTEQPSHGTLTIRKAKDVPTAPPYDALQPACYRKPVEGILVEYTPAPGYTGWDHFAYQMAAKENSTSTAYLPGVFIRHVRAVTVQ</sequence>